<name>A0AAF3J1T1_9BILA</name>
<protein>
    <submittedName>
        <fullName evidence="3">Uncharacterized protein</fullName>
    </submittedName>
</protein>
<dbReference type="WBParaSite" id="MBELARI_LOCUS10837.1">
    <property type="protein sequence ID" value="MBELARI_LOCUS10837.1"/>
    <property type="gene ID" value="MBELARI_LOCUS10837"/>
</dbReference>
<accession>A0AAF3J1T1</accession>
<sequence length="334" mass="37524">MNSPNHLPSASPVPVSPSNQPPSPMEDQSPPRSPKMVQSKDGAIRGGAIRDGVSRDGAIRDGAIPSANDPMDPPSKIPNNHKDLDNVAEKLMNLVLDDQIHQLNSPASPLPSFEPTKVSESISTNVHLDTPIIDEDTRSIDPVKKENVEVVADDCDDEFIDDQEPIYSHLSSFYSRDFHEISPNSHGNANIDVNPQHSFINENTSPFEDDSIFAYVGLPPLRTIRTSFTREQLRALNRYIRNGNQKWKHYSKNGNICDGECIDSQEPIYSRLSSFFSRCFHEISPNSHQNANIDVNSQHSFINENTPPQAFEEDSIFAYFRFPKTPEKPHVFYE</sequence>
<evidence type="ECO:0000256" key="1">
    <source>
        <dbReference type="SAM" id="MobiDB-lite"/>
    </source>
</evidence>
<reference evidence="3" key="1">
    <citation type="submission" date="2024-02" db="UniProtKB">
        <authorList>
            <consortium name="WormBaseParasite"/>
        </authorList>
    </citation>
    <scope>IDENTIFICATION</scope>
</reference>
<proteinExistence type="predicted"/>
<organism evidence="2 3">
    <name type="scientific">Mesorhabditis belari</name>
    <dbReference type="NCBI Taxonomy" id="2138241"/>
    <lineage>
        <taxon>Eukaryota</taxon>
        <taxon>Metazoa</taxon>
        <taxon>Ecdysozoa</taxon>
        <taxon>Nematoda</taxon>
        <taxon>Chromadorea</taxon>
        <taxon>Rhabditida</taxon>
        <taxon>Rhabditina</taxon>
        <taxon>Rhabditomorpha</taxon>
        <taxon>Rhabditoidea</taxon>
        <taxon>Rhabditidae</taxon>
        <taxon>Mesorhabditinae</taxon>
        <taxon>Mesorhabditis</taxon>
    </lineage>
</organism>
<evidence type="ECO:0000313" key="3">
    <source>
        <dbReference type="WBParaSite" id="MBELARI_LOCUS10837.1"/>
    </source>
</evidence>
<evidence type="ECO:0000313" key="2">
    <source>
        <dbReference type="Proteomes" id="UP000887575"/>
    </source>
</evidence>
<dbReference type="Proteomes" id="UP000887575">
    <property type="component" value="Unassembled WGS sequence"/>
</dbReference>
<feature type="region of interest" description="Disordered" evidence="1">
    <location>
        <begin position="1"/>
        <end position="82"/>
    </location>
</feature>
<feature type="compositionally biased region" description="Low complexity" evidence="1">
    <location>
        <begin position="8"/>
        <end position="18"/>
    </location>
</feature>
<dbReference type="AlphaFoldDB" id="A0AAF3J1T1"/>
<keyword evidence="2" id="KW-1185">Reference proteome</keyword>